<gene>
    <name evidence="1" type="ORF">HBO33_29425</name>
</gene>
<dbReference type="EMBL" id="JAAQYP010000089">
    <property type="protein sequence ID" value="NNA99263.1"/>
    <property type="molecule type" value="Genomic_DNA"/>
</dbReference>
<dbReference type="Proteomes" id="UP000542111">
    <property type="component" value="Unassembled WGS sequence"/>
</dbReference>
<evidence type="ECO:0000313" key="2">
    <source>
        <dbReference type="Proteomes" id="UP000542111"/>
    </source>
</evidence>
<organism evidence="1 2">
    <name type="scientific">Pseudomonas gessardii</name>
    <dbReference type="NCBI Taxonomy" id="78544"/>
    <lineage>
        <taxon>Bacteria</taxon>
        <taxon>Pseudomonadati</taxon>
        <taxon>Pseudomonadota</taxon>
        <taxon>Gammaproteobacteria</taxon>
        <taxon>Pseudomonadales</taxon>
        <taxon>Pseudomonadaceae</taxon>
        <taxon>Pseudomonas</taxon>
    </lineage>
</organism>
<proteinExistence type="predicted"/>
<dbReference type="AlphaFoldDB" id="A0A7Y1MVZ5"/>
<dbReference type="RefSeq" id="WP_169899368.1">
    <property type="nucleotide sequence ID" value="NZ_JAAQYP010000089.1"/>
</dbReference>
<sequence>MLTKEDIPRFRAEAKNFRDHAKAARAEVAKCKAAGDWVGKLKAECRVTEYVRDAQARDKWIKELQSA</sequence>
<comment type="caution">
    <text evidence="1">The sequence shown here is derived from an EMBL/GenBank/DDBJ whole genome shotgun (WGS) entry which is preliminary data.</text>
</comment>
<reference evidence="1 2" key="1">
    <citation type="journal article" date="2020" name="Front. Microbiol.">
        <title>Genetic Organization of the aprX-lipA2 Operon Affects the Proteolytic Potential of Pseudomonas Species in Milk.</title>
        <authorList>
            <person name="Maier C."/>
            <person name="Huptas C."/>
            <person name="von Neubeck M."/>
            <person name="Scherer S."/>
            <person name="Wenning M."/>
            <person name="Lucking G."/>
        </authorList>
    </citation>
    <scope>NUCLEOTIDE SEQUENCE [LARGE SCALE GENOMIC DNA]</scope>
    <source>
        <strain evidence="1 2">G4779</strain>
    </source>
</reference>
<protein>
    <submittedName>
        <fullName evidence="1">Uncharacterized protein</fullName>
    </submittedName>
</protein>
<accession>A0A7Y1MVZ5</accession>
<name>A0A7Y1MVZ5_9PSED</name>
<evidence type="ECO:0000313" key="1">
    <source>
        <dbReference type="EMBL" id="NNA99263.1"/>
    </source>
</evidence>